<reference evidence="20 21" key="1">
    <citation type="submission" date="2021-03" db="EMBL/GenBank/DDBJ databases">
        <title>Genomic Encyclopedia of Type Strains, Phase IV (KMG-IV): sequencing the most valuable type-strain genomes for metagenomic binning, comparative biology and taxonomic classification.</title>
        <authorList>
            <person name="Goeker M."/>
        </authorList>
    </citation>
    <scope>NUCLEOTIDE SEQUENCE [LARGE SCALE GENOMIC DNA]</scope>
    <source>
        <strain evidence="20 21">DSM 1289</strain>
    </source>
</reference>
<keyword evidence="11 17" id="KW-0547">Nucleotide-binding</keyword>
<dbReference type="InterPro" id="IPR050071">
    <property type="entry name" value="Dehydroquinate_synthase"/>
</dbReference>
<accession>A0ABS4E873</accession>
<comment type="catalytic activity">
    <reaction evidence="1 17">
        <text>7-phospho-2-dehydro-3-deoxy-D-arabino-heptonate = 3-dehydroquinate + phosphate</text>
        <dbReference type="Rhea" id="RHEA:21968"/>
        <dbReference type="ChEBI" id="CHEBI:32364"/>
        <dbReference type="ChEBI" id="CHEBI:43474"/>
        <dbReference type="ChEBI" id="CHEBI:58394"/>
        <dbReference type="EC" id="4.2.3.4"/>
    </reaction>
</comment>
<keyword evidence="16 17" id="KW-0170">Cobalt</keyword>
<dbReference type="Pfam" id="PF24621">
    <property type="entry name" value="DHQS_C"/>
    <property type="match status" value="1"/>
</dbReference>
<feature type="domain" description="3-dehydroquinate synthase C-terminal" evidence="19">
    <location>
        <begin position="183"/>
        <end position="323"/>
    </location>
</feature>
<evidence type="ECO:0000256" key="5">
    <source>
        <dbReference type="ARBA" id="ARBA00005412"/>
    </source>
</evidence>
<dbReference type="InterPro" id="IPR016037">
    <property type="entry name" value="DHQ_synth_AroB"/>
</dbReference>
<evidence type="ECO:0000259" key="18">
    <source>
        <dbReference type="Pfam" id="PF01761"/>
    </source>
</evidence>
<evidence type="ECO:0000313" key="20">
    <source>
        <dbReference type="EMBL" id="MBP1854121.1"/>
    </source>
</evidence>
<protein>
    <recommendedName>
        <fullName evidence="7 17">3-dehydroquinate synthase</fullName>
        <shortName evidence="17">DHQS</shortName>
        <ecNumber evidence="6 17">4.2.3.4</ecNumber>
    </recommendedName>
</protein>
<dbReference type="PANTHER" id="PTHR43622">
    <property type="entry name" value="3-DEHYDROQUINATE SYNTHASE"/>
    <property type="match status" value="1"/>
</dbReference>
<sequence>MKRKVYVNLEKSTYCIRIENNSLDSIGKKIKKVYQCKKAIIITDENVNNYYTGRLESSLFKNDFDVDTIVIEPGEMSKSLDSLPKIYNRLIDFEVTRNDLLIALGGGVVGDICGFVASSFLRGIPFIQIPTSLLAQVDSSVGGKVGINLERGKNLVGSFYHPKAVFIDPLVLNTLPDKYYKDGMAEVIKYGCIKDKNFFYKLKSLKNRNDITDNIDDIIYRCCSIKKKMVESDERDLNERMILNFGHTLGHAIEKYYNFEKYTHGEAVAIGMYNIALLGERKGLTKDGTSDEIKDILIEQGLAYKLDVSLKSLMEFIKNDKKNIGSTLKVVLLKEIGESFIYDTTLDFFEEEI</sequence>
<keyword evidence="12 17" id="KW-0862">Zinc</keyword>
<evidence type="ECO:0000256" key="4">
    <source>
        <dbReference type="ARBA" id="ARBA00004661"/>
    </source>
</evidence>
<keyword evidence="8 17" id="KW-0963">Cytoplasm</keyword>
<feature type="binding site" evidence="17">
    <location>
        <position position="144"/>
    </location>
    <ligand>
        <name>NAD(+)</name>
        <dbReference type="ChEBI" id="CHEBI:57540"/>
    </ligand>
</feature>
<dbReference type="HAMAP" id="MF_00110">
    <property type="entry name" value="DHQ_synthase"/>
    <property type="match status" value="1"/>
</dbReference>
<evidence type="ECO:0000256" key="11">
    <source>
        <dbReference type="ARBA" id="ARBA00022741"/>
    </source>
</evidence>
<comment type="cofactor">
    <cofactor evidence="17">
        <name>Co(2+)</name>
        <dbReference type="ChEBI" id="CHEBI:48828"/>
    </cofactor>
    <cofactor evidence="17">
        <name>Zn(2+)</name>
        <dbReference type="ChEBI" id="CHEBI:29105"/>
    </cofactor>
    <text evidence="17">Binds 1 divalent metal cation per subunit. Can use either Co(2+) or Zn(2+).</text>
</comment>
<dbReference type="InterPro" id="IPR030963">
    <property type="entry name" value="DHQ_synth_fam"/>
</dbReference>
<dbReference type="Gene3D" id="1.20.1090.10">
    <property type="entry name" value="Dehydroquinate synthase-like - alpha domain"/>
    <property type="match status" value="1"/>
</dbReference>
<evidence type="ECO:0000256" key="3">
    <source>
        <dbReference type="ARBA" id="ARBA00004496"/>
    </source>
</evidence>
<evidence type="ECO:0000256" key="9">
    <source>
        <dbReference type="ARBA" id="ARBA00022605"/>
    </source>
</evidence>
<comment type="pathway">
    <text evidence="4 17">Metabolic intermediate biosynthesis; chorismate biosynthesis; chorismate from D-erythrose 4-phosphate and phosphoenolpyruvate: step 2/7.</text>
</comment>
<evidence type="ECO:0000256" key="13">
    <source>
        <dbReference type="ARBA" id="ARBA00023027"/>
    </source>
</evidence>
<feature type="binding site" evidence="17">
    <location>
        <position position="186"/>
    </location>
    <ligand>
        <name>Zn(2+)</name>
        <dbReference type="ChEBI" id="CHEBI:29105"/>
    </ligand>
</feature>
<evidence type="ECO:0000256" key="14">
    <source>
        <dbReference type="ARBA" id="ARBA00023141"/>
    </source>
</evidence>
<evidence type="ECO:0000256" key="6">
    <source>
        <dbReference type="ARBA" id="ARBA00013031"/>
    </source>
</evidence>
<dbReference type="CDD" id="cd08195">
    <property type="entry name" value="DHQS"/>
    <property type="match status" value="1"/>
</dbReference>
<evidence type="ECO:0000256" key="1">
    <source>
        <dbReference type="ARBA" id="ARBA00001393"/>
    </source>
</evidence>
<dbReference type="NCBIfam" id="TIGR01357">
    <property type="entry name" value="aroB"/>
    <property type="match status" value="1"/>
</dbReference>
<comment type="cofactor">
    <cofactor evidence="2 17">
        <name>NAD(+)</name>
        <dbReference type="ChEBI" id="CHEBI:57540"/>
    </cofactor>
</comment>
<evidence type="ECO:0000256" key="15">
    <source>
        <dbReference type="ARBA" id="ARBA00023239"/>
    </source>
</evidence>
<keyword evidence="13 17" id="KW-0520">NAD</keyword>
<dbReference type="GO" id="GO:0003856">
    <property type="term" value="F:3-dehydroquinate synthase activity"/>
    <property type="evidence" value="ECO:0007669"/>
    <property type="project" value="UniProtKB-EC"/>
</dbReference>
<evidence type="ECO:0000256" key="16">
    <source>
        <dbReference type="ARBA" id="ARBA00023285"/>
    </source>
</evidence>
<evidence type="ECO:0000259" key="19">
    <source>
        <dbReference type="Pfam" id="PF24621"/>
    </source>
</evidence>
<name>A0ABS4E873_9FIRM</name>
<comment type="function">
    <text evidence="17">Catalyzes the conversion of 3-deoxy-D-arabino-heptulosonate 7-phosphate (DAHP) to dehydroquinate (DHQ).</text>
</comment>
<comment type="similarity">
    <text evidence="5 17">Belongs to the sugar phosphate cyclases superfamily. Dehydroquinate synthase family.</text>
</comment>
<evidence type="ECO:0000256" key="8">
    <source>
        <dbReference type="ARBA" id="ARBA00022490"/>
    </source>
</evidence>
<evidence type="ECO:0000256" key="12">
    <source>
        <dbReference type="ARBA" id="ARBA00022833"/>
    </source>
</evidence>
<dbReference type="Proteomes" id="UP000767291">
    <property type="component" value="Unassembled WGS sequence"/>
</dbReference>
<dbReference type="InterPro" id="IPR056179">
    <property type="entry name" value="DHQS_C"/>
</dbReference>
<keyword evidence="21" id="KW-1185">Reference proteome</keyword>
<dbReference type="EMBL" id="JAGGJX010000001">
    <property type="protein sequence ID" value="MBP1854121.1"/>
    <property type="molecule type" value="Genomic_DNA"/>
</dbReference>
<feature type="binding site" evidence="17">
    <location>
        <position position="247"/>
    </location>
    <ligand>
        <name>Zn(2+)</name>
        <dbReference type="ChEBI" id="CHEBI:29105"/>
    </ligand>
</feature>
<feature type="binding site" evidence="17">
    <location>
        <begin position="107"/>
        <end position="111"/>
    </location>
    <ligand>
        <name>NAD(+)</name>
        <dbReference type="ChEBI" id="CHEBI:57540"/>
    </ligand>
</feature>
<evidence type="ECO:0000256" key="17">
    <source>
        <dbReference type="HAMAP-Rule" id="MF_00110"/>
    </source>
</evidence>
<dbReference type="PIRSF" id="PIRSF001455">
    <property type="entry name" value="DHQ_synth"/>
    <property type="match status" value="1"/>
</dbReference>
<comment type="subcellular location">
    <subcellularLocation>
        <location evidence="3 17">Cytoplasm</location>
    </subcellularLocation>
</comment>
<feature type="binding site" evidence="17">
    <location>
        <begin position="131"/>
        <end position="132"/>
    </location>
    <ligand>
        <name>NAD(+)</name>
        <dbReference type="ChEBI" id="CHEBI:57540"/>
    </ligand>
</feature>
<gene>
    <name evidence="17" type="primary">aroB</name>
    <name evidence="20" type="ORF">J2Z43_000511</name>
</gene>
<dbReference type="PANTHER" id="PTHR43622:SF7">
    <property type="entry name" value="3-DEHYDROQUINATE SYNTHASE, CHLOROPLASTIC"/>
    <property type="match status" value="1"/>
</dbReference>
<comment type="caution">
    <text evidence="20">The sequence shown here is derived from an EMBL/GenBank/DDBJ whole genome shotgun (WGS) entry which is preliminary data.</text>
</comment>
<evidence type="ECO:0000313" key="21">
    <source>
        <dbReference type="Proteomes" id="UP000767291"/>
    </source>
</evidence>
<dbReference type="SUPFAM" id="SSF56796">
    <property type="entry name" value="Dehydroquinate synthase-like"/>
    <property type="match status" value="1"/>
</dbReference>
<dbReference type="EC" id="4.2.3.4" evidence="6 17"/>
<feature type="domain" description="3-dehydroquinate synthase N-terminal" evidence="18">
    <location>
        <begin position="69"/>
        <end position="180"/>
    </location>
</feature>
<evidence type="ECO:0000256" key="7">
    <source>
        <dbReference type="ARBA" id="ARBA00017684"/>
    </source>
</evidence>
<evidence type="ECO:0000256" key="10">
    <source>
        <dbReference type="ARBA" id="ARBA00022723"/>
    </source>
</evidence>
<feature type="binding site" evidence="17">
    <location>
        <position position="264"/>
    </location>
    <ligand>
        <name>Zn(2+)</name>
        <dbReference type="ChEBI" id="CHEBI:29105"/>
    </ligand>
</feature>
<evidence type="ECO:0000256" key="2">
    <source>
        <dbReference type="ARBA" id="ARBA00001911"/>
    </source>
</evidence>
<proteinExistence type="inferred from homology"/>
<dbReference type="Gene3D" id="3.40.50.1970">
    <property type="match status" value="1"/>
</dbReference>
<feature type="binding site" evidence="17">
    <location>
        <position position="153"/>
    </location>
    <ligand>
        <name>NAD(+)</name>
        <dbReference type="ChEBI" id="CHEBI:57540"/>
    </ligand>
</feature>
<keyword evidence="10 17" id="KW-0479">Metal-binding</keyword>
<keyword evidence="9 17" id="KW-0028">Amino-acid biosynthesis</keyword>
<dbReference type="InterPro" id="IPR030960">
    <property type="entry name" value="DHQS/DOIS_N"/>
</dbReference>
<organism evidence="20 21">
    <name type="scientific">Metaclostridioides mangenotii</name>
    <dbReference type="NCBI Taxonomy" id="1540"/>
    <lineage>
        <taxon>Bacteria</taxon>
        <taxon>Bacillati</taxon>
        <taxon>Bacillota</taxon>
        <taxon>Clostridia</taxon>
        <taxon>Peptostreptococcales</taxon>
        <taxon>Peptostreptococcaceae</taxon>
        <taxon>Metaclostridioides</taxon>
    </lineage>
</organism>
<dbReference type="RefSeq" id="WP_209455691.1">
    <property type="nucleotide sequence ID" value="NZ_BAAACS010000017.1"/>
</dbReference>
<keyword evidence="15 17" id="KW-0456">Lyase</keyword>
<keyword evidence="14 17" id="KW-0057">Aromatic amino acid biosynthesis</keyword>
<comment type="caution">
    <text evidence="17">Lacks conserved residue(s) required for the propagation of feature annotation.</text>
</comment>
<dbReference type="Pfam" id="PF01761">
    <property type="entry name" value="DHQ_synthase"/>
    <property type="match status" value="1"/>
</dbReference>